<feature type="compositionally biased region" description="Low complexity" evidence="17">
    <location>
        <begin position="930"/>
        <end position="947"/>
    </location>
</feature>
<dbReference type="GO" id="GO:0035097">
    <property type="term" value="C:histone methyltransferase complex"/>
    <property type="evidence" value="ECO:0007669"/>
    <property type="project" value="TreeGrafter"/>
</dbReference>
<keyword evidence="13" id="KW-0175">Coiled coil</keyword>
<feature type="region of interest" description="Disordered" evidence="17">
    <location>
        <begin position="1199"/>
        <end position="1253"/>
    </location>
</feature>
<dbReference type="SUPFAM" id="SSF52540">
    <property type="entry name" value="P-loop containing nucleoside triphosphate hydrolases"/>
    <property type="match status" value="1"/>
</dbReference>
<feature type="compositionally biased region" description="Polar residues" evidence="17">
    <location>
        <begin position="1525"/>
        <end position="1573"/>
    </location>
</feature>
<feature type="region of interest" description="Disordered" evidence="17">
    <location>
        <begin position="806"/>
        <end position="962"/>
    </location>
</feature>
<feature type="compositionally biased region" description="Polar residues" evidence="17">
    <location>
        <begin position="265"/>
        <end position="278"/>
    </location>
</feature>
<dbReference type="InterPro" id="IPR000795">
    <property type="entry name" value="T_Tr_GTP-bd_dom"/>
</dbReference>
<keyword evidence="8" id="KW-0677">Repeat</keyword>
<feature type="compositionally biased region" description="Basic and acidic residues" evidence="17">
    <location>
        <begin position="866"/>
        <end position="880"/>
    </location>
</feature>
<dbReference type="InterPro" id="IPR036116">
    <property type="entry name" value="FN3_sf"/>
</dbReference>
<feature type="compositionally biased region" description="Polar residues" evidence="17">
    <location>
        <begin position="1731"/>
        <end position="1752"/>
    </location>
</feature>
<evidence type="ECO:0000256" key="7">
    <source>
        <dbReference type="ARBA" id="ARBA00022553"/>
    </source>
</evidence>
<dbReference type="InterPro" id="IPR009001">
    <property type="entry name" value="Transl_elong_EF1A/Init_IF2_C"/>
</dbReference>
<dbReference type="GO" id="GO:0003924">
    <property type="term" value="F:GTPase activity"/>
    <property type="evidence" value="ECO:0007669"/>
    <property type="project" value="InterPro"/>
</dbReference>
<feature type="region of interest" description="Disordered" evidence="17">
    <location>
        <begin position="1696"/>
        <end position="1760"/>
    </location>
</feature>
<dbReference type="Pfam" id="PF11819">
    <property type="entry name" value="CUPID"/>
    <property type="match status" value="1"/>
</dbReference>
<dbReference type="FunFam" id="2.120.10.80:FF:000008">
    <property type="entry name" value="host cell factor 1 isoform X1"/>
    <property type="match status" value="1"/>
</dbReference>
<evidence type="ECO:0000256" key="8">
    <source>
        <dbReference type="ARBA" id="ARBA00022737"/>
    </source>
</evidence>
<dbReference type="InterPro" id="IPR004539">
    <property type="entry name" value="Transl_elong_EF1A_euk/arc"/>
</dbReference>
<evidence type="ECO:0000256" key="11">
    <source>
        <dbReference type="ARBA" id="ARBA00022813"/>
    </source>
</evidence>
<dbReference type="InterPro" id="IPR031157">
    <property type="entry name" value="G_TR_CS"/>
</dbReference>
<evidence type="ECO:0000256" key="4">
    <source>
        <dbReference type="ARBA" id="ARBA00007249"/>
    </source>
</evidence>
<dbReference type="Pfam" id="PF00009">
    <property type="entry name" value="GTP_EFTU"/>
    <property type="match status" value="1"/>
</dbReference>
<feature type="region of interest" description="Disordered" evidence="17">
    <location>
        <begin position="976"/>
        <end position="998"/>
    </location>
</feature>
<evidence type="ECO:0000259" key="19">
    <source>
        <dbReference type="PROSITE" id="PS51722"/>
    </source>
</evidence>
<feature type="region of interest" description="Disordered" evidence="17">
    <location>
        <begin position="3421"/>
        <end position="3450"/>
    </location>
</feature>
<dbReference type="SUPFAM" id="SSF50447">
    <property type="entry name" value="Translation proteins"/>
    <property type="match status" value="1"/>
</dbReference>
<dbReference type="CDD" id="cd00063">
    <property type="entry name" value="FN3"/>
    <property type="match status" value="2"/>
</dbReference>
<keyword evidence="16" id="KW-0131">Cell cycle</keyword>
<evidence type="ECO:0000256" key="5">
    <source>
        <dbReference type="ARBA" id="ARBA00022441"/>
    </source>
</evidence>
<feature type="region of interest" description="Disordered" evidence="17">
    <location>
        <begin position="1381"/>
        <end position="1406"/>
    </location>
</feature>
<dbReference type="InterPro" id="IPR043536">
    <property type="entry name" value="HCF1/2"/>
</dbReference>
<feature type="domain" description="Tr-type G" evidence="19">
    <location>
        <begin position="1789"/>
        <end position="2026"/>
    </location>
</feature>
<dbReference type="CDD" id="cd03705">
    <property type="entry name" value="EF1_alpha_III"/>
    <property type="match status" value="1"/>
</dbReference>
<feature type="compositionally biased region" description="Basic and acidic residues" evidence="17">
    <location>
        <begin position="907"/>
        <end position="923"/>
    </location>
</feature>
<keyword evidence="7" id="KW-0597">Phosphoprotein</keyword>
<feature type="compositionally biased region" description="Basic and acidic residues" evidence="17">
    <location>
        <begin position="3431"/>
        <end position="3450"/>
    </location>
</feature>
<evidence type="ECO:0000313" key="20">
    <source>
        <dbReference type="EMBL" id="KAH0819316.1"/>
    </source>
</evidence>
<dbReference type="PROSITE" id="PS51722">
    <property type="entry name" value="G_TR_2"/>
    <property type="match status" value="1"/>
</dbReference>
<dbReference type="SMART" id="SM00060">
    <property type="entry name" value="FN3"/>
    <property type="match status" value="2"/>
</dbReference>
<feature type="region of interest" description="Disordered" evidence="17">
    <location>
        <begin position="1525"/>
        <end position="1582"/>
    </location>
</feature>
<dbReference type="PROSITE" id="PS50853">
    <property type="entry name" value="FN3"/>
    <property type="match status" value="1"/>
</dbReference>
<feature type="compositionally biased region" description="Polar residues" evidence="17">
    <location>
        <begin position="948"/>
        <end position="961"/>
    </location>
</feature>
<gene>
    <name evidence="20" type="ORF">GEV33_003475</name>
</gene>
<feature type="compositionally biased region" description="Low complexity" evidence="17">
    <location>
        <begin position="1339"/>
        <end position="1349"/>
    </location>
</feature>
<keyword evidence="14" id="KW-0342">GTP-binding</keyword>
<dbReference type="FunFam" id="3.40.50.300:FF:000090">
    <property type="entry name" value="Elongation factor 1-alpha"/>
    <property type="match status" value="1"/>
</dbReference>
<dbReference type="PANTHER" id="PTHR46003:SF1">
    <property type="entry name" value="HOST CELL FACTOR"/>
    <property type="match status" value="1"/>
</dbReference>
<keyword evidence="21" id="KW-1185">Reference proteome</keyword>
<dbReference type="Pfam" id="PF03144">
    <property type="entry name" value="GTP_EFTU_D2"/>
    <property type="match status" value="1"/>
</dbReference>
<evidence type="ECO:0000256" key="16">
    <source>
        <dbReference type="ARBA" id="ARBA00023306"/>
    </source>
</evidence>
<dbReference type="InterPro" id="IPR021774">
    <property type="entry name" value="CUPID"/>
</dbReference>
<evidence type="ECO:0000256" key="15">
    <source>
        <dbReference type="ARBA" id="ARBA00023242"/>
    </source>
</evidence>
<dbReference type="Gene3D" id="3.40.50.300">
    <property type="entry name" value="P-loop containing nucleotide triphosphate hydrolases"/>
    <property type="match status" value="1"/>
</dbReference>
<keyword evidence="5" id="KW-0880">Kelch repeat</keyword>
<keyword evidence="15" id="KW-0539">Nucleus</keyword>
<feature type="compositionally biased region" description="Polar residues" evidence="17">
    <location>
        <begin position="3055"/>
        <end position="3066"/>
    </location>
</feature>
<dbReference type="EMBL" id="JABDTM020014869">
    <property type="protein sequence ID" value="KAH0819316.1"/>
    <property type="molecule type" value="Genomic_DNA"/>
</dbReference>
<dbReference type="CDD" id="cd03693">
    <property type="entry name" value="EF1_alpha_II"/>
    <property type="match status" value="1"/>
</dbReference>
<dbReference type="FunFam" id="2.40.30.10:FF:000003">
    <property type="entry name" value="Elongation factor 1-alpha"/>
    <property type="match status" value="1"/>
</dbReference>
<dbReference type="CDD" id="cd01883">
    <property type="entry name" value="EF1_alpha"/>
    <property type="match status" value="1"/>
</dbReference>
<evidence type="ECO:0000256" key="9">
    <source>
        <dbReference type="ARBA" id="ARBA00022741"/>
    </source>
</evidence>
<evidence type="ECO:0000256" key="14">
    <source>
        <dbReference type="ARBA" id="ARBA00023134"/>
    </source>
</evidence>
<comment type="subcellular location">
    <subcellularLocation>
        <location evidence="3">Cytoplasm</location>
    </subcellularLocation>
    <subcellularLocation>
        <location evidence="2">Nucleus</location>
    </subcellularLocation>
</comment>
<evidence type="ECO:0000256" key="1">
    <source>
        <dbReference type="ARBA" id="ARBA00003982"/>
    </source>
</evidence>
<evidence type="ECO:0000256" key="3">
    <source>
        <dbReference type="ARBA" id="ARBA00004496"/>
    </source>
</evidence>
<feature type="region of interest" description="Disordered" evidence="17">
    <location>
        <begin position="3150"/>
        <end position="3169"/>
    </location>
</feature>
<dbReference type="Gene3D" id="2.120.10.80">
    <property type="entry name" value="Kelch-type beta propeller"/>
    <property type="match status" value="2"/>
</dbReference>
<dbReference type="GO" id="GO:0006338">
    <property type="term" value="P:chromatin remodeling"/>
    <property type="evidence" value="ECO:0007669"/>
    <property type="project" value="TreeGrafter"/>
</dbReference>
<dbReference type="Pfam" id="PF22594">
    <property type="entry name" value="GTP-eEF1A_C"/>
    <property type="match status" value="1"/>
</dbReference>
<dbReference type="FunFam" id="2.120.10.80:FF:000015">
    <property type="entry name" value="host cell factor 1 isoform X1"/>
    <property type="match status" value="1"/>
</dbReference>
<dbReference type="NCBIfam" id="NF008969">
    <property type="entry name" value="PRK12317.1"/>
    <property type="match status" value="1"/>
</dbReference>
<dbReference type="GO" id="GO:0003713">
    <property type="term" value="F:transcription coactivator activity"/>
    <property type="evidence" value="ECO:0007669"/>
    <property type="project" value="TreeGrafter"/>
</dbReference>
<dbReference type="GO" id="GO:0003746">
    <property type="term" value="F:translation elongation factor activity"/>
    <property type="evidence" value="ECO:0007669"/>
    <property type="project" value="UniProtKB-KW"/>
</dbReference>
<protein>
    <recommendedName>
        <fullName evidence="22">Elongation factor 1-alpha</fullName>
    </recommendedName>
</protein>
<evidence type="ECO:0000256" key="12">
    <source>
        <dbReference type="ARBA" id="ARBA00022917"/>
    </source>
</evidence>
<dbReference type="FunFam" id="2.40.30.10:FF:000005">
    <property type="entry name" value="Elongation factor 1-alpha"/>
    <property type="match status" value="1"/>
</dbReference>
<keyword evidence="12" id="KW-0648">Protein biosynthesis</keyword>
<dbReference type="PROSITE" id="PS00301">
    <property type="entry name" value="G_TR_1"/>
    <property type="match status" value="1"/>
</dbReference>
<comment type="similarity">
    <text evidence="4">Belongs to the TRAFAC class translation factor GTPase superfamily. Classic translation factor GTPase family. EF-Tu/EF-1A subfamily.</text>
</comment>
<evidence type="ECO:0008006" key="22">
    <source>
        <dbReference type="Google" id="ProtNLM"/>
    </source>
</evidence>
<feature type="region of interest" description="Disordered" evidence="17">
    <location>
        <begin position="1327"/>
        <end position="1349"/>
    </location>
</feature>
<dbReference type="GO" id="GO:0005525">
    <property type="term" value="F:GTP binding"/>
    <property type="evidence" value="ECO:0007669"/>
    <property type="project" value="UniProtKB-KW"/>
</dbReference>
<dbReference type="InterPro" id="IPR009000">
    <property type="entry name" value="Transl_B-barrel_sf"/>
</dbReference>
<dbReference type="SUPFAM" id="SSF50465">
    <property type="entry name" value="EF-Tu/eEF-1alpha/eIF2-gamma C-terminal domain"/>
    <property type="match status" value="1"/>
</dbReference>
<dbReference type="SUPFAM" id="SSF117281">
    <property type="entry name" value="Kelch motif"/>
    <property type="match status" value="1"/>
</dbReference>
<keyword evidence="9" id="KW-0547">Nucleotide-binding</keyword>
<dbReference type="PRINTS" id="PR00315">
    <property type="entry name" value="ELONGATNFCT"/>
</dbReference>
<evidence type="ECO:0000256" key="6">
    <source>
        <dbReference type="ARBA" id="ARBA00022490"/>
    </source>
</evidence>
<dbReference type="Pfam" id="PF13854">
    <property type="entry name" value="Kelch_HCF"/>
    <property type="match status" value="1"/>
</dbReference>
<comment type="function">
    <text evidence="1">This protein promotes the GTP-dependent binding of aminoacyl-tRNA to the A-site of ribosomes during protein biosynthesis.</text>
</comment>
<reference evidence="20" key="1">
    <citation type="journal article" date="2020" name="J Insects Food Feed">
        <title>The yellow mealworm (Tenebrio molitor) genome: a resource for the emerging insects as food and feed industry.</title>
        <authorList>
            <person name="Eriksson T."/>
            <person name="Andere A."/>
            <person name="Kelstrup H."/>
            <person name="Emery V."/>
            <person name="Picard C."/>
        </authorList>
    </citation>
    <scope>NUCLEOTIDE SEQUENCE</scope>
    <source>
        <strain evidence="20">Stoneville</strain>
        <tissue evidence="20">Whole head</tissue>
    </source>
</reference>
<keyword evidence="10" id="KW-0251">Elongation factor</keyword>
<keyword evidence="6" id="KW-0963">Cytoplasm</keyword>
<feature type="region of interest" description="Disordered" evidence="17">
    <location>
        <begin position="3117"/>
        <end position="3141"/>
    </location>
</feature>
<evidence type="ECO:0000259" key="18">
    <source>
        <dbReference type="PROSITE" id="PS50853"/>
    </source>
</evidence>
<feature type="compositionally biased region" description="Basic residues" evidence="17">
    <location>
        <begin position="881"/>
        <end position="906"/>
    </location>
</feature>
<accession>A0A8J6HPS7</accession>
<dbReference type="NCBIfam" id="TIGR00483">
    <property type="entry name" value="EF-1_alpha"/>
    <property type="match status" value="1"/>
</dbReference>
<feature type="compositionally biased region" description="Basic residues" evidence="17">
    <location>
        <begin position="337"/>
        <end position="359"/>
    </location>
</feature>
<name>A0A8J6HPS7_TENMO</name>
<dbReference type="InterPro" id="IPR059124">
    <property type="entry name" value="Kelch_HCF"/>
</dbReference>
<dbReference type="Gene3D" id="6.10.250.2590">
    <property type="match status" value="1"/>
</dbReference>
<dbReference type="InterPro" id="IPR015915">
    <property type="entry name" value="Kelch-typ_b-propeller"/>
</dbReference>
<reference evidence="20" key="2">
    <citation type="submission" date="2021-08" db="EMBL/GenBank/DDBJ databases">
        <authorList>
            <person name="Eriksson T."/>
        </authorList>
    </citation>
    <scope>NUCLEOTIDE SEQUENCE</scope>
    <source>
        <strain evidence="20">Stoneville</strain>
        <tissue evidence="20">Whole head</tissue>
    </source>
</reference>
<evidence type="ECO:0000256" key="13">
    <source>
        <dbReference type="ARBA" id="ARBA00023054"/>
    </source>
</evidence>
<dbReference type="SUPFAM" id="SSF49265">
    <property type="entry name" value="Fibronectin type III"/>
    <property type="match status" value="1"/>
</dbReference>
<dbReference type="Gene3D" id="2.60.40.10">
    <property type="entry name" value="Immunoglobulins"/>
    <property type="match status" value="2"/>
</dbReference>
<comment type="caution">
    <text evidence="20">The sequence shown here is derived from an EMBL/GenBank/DDBJ whole genome shotgun (WGS) entry which is preliminary data.</text>
</comment>
<keyword evidence="11" id="KW-0068">Autocatalytic cleavage</keyword>
<evidence type="ECO:0000256" key="2">
    <source>
        <dbReference type="ARBA" id="ARBA00004123"/>
    </source>
</evidence>
<feature type="region of interest" description="Disordered" evidence="17">
    <location>
        <begin position="3043"/>
        <end position="3066"/>
    </location>
</feature>
<feature type="region of interest" description="Disordered" evidence="17">
    <location>
        <begin position="263"/>
        <end position="305"/>
    </location>
</feature>
<dbReference type="InterPro" id="IPR013783">
    <property type="entry name" value="Ig-like_fold"/>
</dbReference>
<dbReference type="InterPro" id="IPR054696">
    <property type="entry name" value="GTP-eEF1A_C"/>
</dbReference>
<sequence length="3450" mass="383923">MASNDESSSDDENNSFLNKGPLMSSDDCVRCCKSFGRSAEKCSCKMSNNLNHNGEETRFSPEIIPTTLTNGQIKMELAENNRIPSRASLSDSDLVNSQSPSDRVNLTVVGDHIDEVKQAPDFLLNCKEETREFVDSDNHNSVTEVNQNSHVESDDCKSVSENGCDLSCNIGAVNITIDTNNGSLNQETSKNSGLQINSNVNNNDIDILNDINYTNDSNKLKPKKHCSKIASNLDYNLLKGKKGIELLTAIEEQTHNSLKKIDFQDVNSDSGGNATHCSPRNARTRSVETAVIPKRSAKRALSADADHRDVKLRRIDFAKVKSASTPTKSEHKEDRSKSRRHDSTKKYDKRRGSSSRKKSVGTQTRFHRDLPANPTLMTNGNYSCAPSDTSLKYRRFYHIETHSNGGAKILRMYEDELKYLRPEEQVELAEEFFTLAFRENSDGHAIFVIAVIHGSATYLPDILQYMADKYPNLTVKNGLLNKSSDIETTTFSEYNKNVIKHYESGTVRYGPLHQISIVGTAHEEVGGYFPDLLDMLESNNFLKLTMPWGRLSICRDMKRTESNDGPIVWCRPGEQLVPTADSKTPLKRKRTGINELRNLQYLPRMSEAREHLFEDRTKAHADHVGAGLDRKTTAAVGILKAIHGGQNEGPINRITKDVVAFSAKYFDVLAEKLQLDLHEPPISQCVTWIEDAKLNQLRREGIEYARVNLYDNDIYFLPRNIIHQFRTVTAVTSIAWHVRLQQYYPTFETKNVDENEVNKLIVRTDLCDKHESSKNNHVKNVLKVKQKLDFEKQVLAEKDKLNDHKYKTFSSKDKSKSKDKVRDENKEKRDRDRDKHCHKSRSDKDRHEHKDKSKHDKDRHHHHYHKDKEKSKEKSSVDKSRSHHYHKSKYKSEHKSRHKSSTHTHHKDREQSESKKIVNDDGKNSWTDKTLSSSTSGTLSSTSLQSSNVQKNTTSNETPNVQRFPVQGFAVDQHLTSPTILKPKQEKKPQKIIKRPRLSQSADVLGDILKDMNKCDPQLDLEDEEVDEEDDEDEDDDDTFAWVVAEDGVNTECNNLIKMGATGNPNITRLATLQERKKTIEESLAKCNQELKQICLQEADLTGIIPQEMPLEPGESPPLIRRRVGTTYQLPENLIKNANNKDESVTDLELQIQLHANMAEAALGLANEQNISKTLRRQHMADYQQHKVQFTKLQEKLTSVKDKVQQQHQTEQLHKQKKKPRPTEQDDNISMGTNMNEPFAKSDLRHSVRSSKCVNNEEVEQRYLLSNPRMGYKNLNNSYVDNSYPRYEEVLARGLYTLSIDGYKNYMERQENLANNHISGYNTLQYNQHHNSHPHTPLNPHYQHPQPQNQTYQVVRTASTVYNYPVFNQNYSQVSQAIKNHHNSPTNQLTNSRTQHRQSSPNTNTPKMFYSQNLEQNHNYRVYPENEQNFHAPNPHQIQPHQQYEQMNLGLGGYWKRLENGEMVWCNSSPVESNWQRDKRFGSLDRRKNKRLHKRVSPSVSNKSATLASVPVYVDHVRTASIKSPQVISRRSQDNRQLVRTQSLGSVGGQTIDSVWPSDDNSSCESDNRSINGTGQGVRKQKQKEWMETFLDGPVSPTHSIVSRSQSALPSVLSPEEKYIVTPPQHIPPPLTPKPPLEIPAESNPSPRIPETNIELFNNNIPKNCTIVQAGHCKPYHEETKPFEMSDFYKYSTKFKKSPVKQQQDDSARKSLPPNSPFQKNLNETFDKASVPQTVKNHNFSPSSPLSPTRMDNTNSLNSSLDLSQLSNANVAERFSDEMNAWYKNHKLQIDNGGSGNTSKDSGKSTTTGHLIYKCGGIDKRTIEKFEKEAQEMGKGSFKYAWVLDKLKAERERGITIDIALWKFETAKYYVTIIDAPGHRDFIKNMITGTSQADCAVLIVAAGTGEFEAGISKNGQTREHALLAFTLGVRQLIIGVNKMDYTEPPYSESRFEEIKKEVSSYIKKIGYNPAAVAFVPISGWHGDNMLEASTKMPWFKGWNIERKEGKADGKCLIEALDAILSPTRPTDKPLRLPLQDVYKIGGIGTVPVGRVETGVLKPGTVVVFAPANITTEVKSVEMHHEALQEAVPGDNVGFNVKNVSVKELRRGYVAGDSKNNPPRGAADFVAQVIVLNHPGQISNGYTPVLDCHTAHIACKFAEIKEKVDRRSGKTTEENPKAIKSGDAAIVNLVPSKPMCVESFQEFPPLGRFAVRDMRQTVAVGVIKSVSFKDAGADIVEVHCKQCCLYDPGLLSEIAVCLKRWPFSAVSTFEFANLLRLALWMWKCVANTTGPQPRPRHGHRAVAIKDLMVVFGGGNEGIVDELHVYNTATNQWFVPMTKGDVPPGCAAYGFVVDGTRLLVFGGMVEYGKYSNELFELQASKWEWRRLKPKPPKSGPAPCPRLGHSFTLVNNKVYLFGGLANDSADPKNNVPRYLNDLYTLDIRTSPVQWDIPITSGSSPPPRESHTGVAYCDKKNNKSFLVIYGGMSGCRLGDLWFLETETRTWSKPQISGTTPLPRSLHTSTLIGHRMFVFGGWVPVVADEVKTSTNEKEWKCTSTMACLNLETMSWEQLNIEAGEENVPCARAGHCSVGVSTRLYIWSGRDGYRKAWKNQVCCKDMWYLEVDRPAPPSRVSLVKAGTHSLEVNWNGSPSIQMYILQIQKYDLPTPSSASNLASKPVPAVPPLLASPKATPVAKVPPAVTQPKQPIVQTNQVGSPPKTTTQIKASPNVRVQGTTGPIIRQTSQVAGKPLIVQKGSSIIQKSGIQQQVVTLVKTSTGMTLATLPKAGNIVQNKSPQQPKNTIVKIMPSNPTSKVLTTVKAIPSNLIQMNKATGKLMLSKNATGQIPTINNQQVIVVSSNSGIRNMQSATNAQTVSAVKSTTVNVQPIASSSAITGIQGVKIGKPITLSMPMTVVGSPKTLTISKNTKQVMIGGKPVTVQMAGGNKVTLMQPQQGLGKIVRLPVTSTIASSNNAEQPKLVVVSRPKQPTATIDFPTASSSFDGPATTDAALAALAAEAGLIDPKPVKDVSVAEEVGETAEQNLIRQLEDNNVEPPPTATESPTGEDSTTILFDNNGINPTLGLKGGSLRTLTMPPFKPFNYKMGLRGGSKDSLEVAHNQNNEEATNDENMTDATSMNGTIGDGSEKMEVTSLKEESMEENEEDKFESTNLDGELGGGFAGGQETGGFAERQEPSGENALDEVKKEEGDALSALASAALDHSKENKKTDTVNNITEAINKELWHTVGFIKGNSCDVLSYFLLDDFSDLSVDSLPDLSGYSRIQLEPGTAYKFRVAAINSVGIGDWSEVSAFKTCLPGFPGAPSAIKIAKSGDGAHLSWEPPSSNQGDILEYSVYLAVRGKEKATPPVQLAFVRVYCGPNNSCVVPNATLAAAHLDTSTKAAIIFRIAAKNDKGYGPATQVRWLQDSQTTNKSTKRLQEERPMFSKKMKYEKDEN</sequence>
<dbReference type="Proteomes" id="UP000719412">
    <property type="component" value="Unassembled WGS sequence"/>
</dbReference>
<dbReference type="InterPro" id="IPR027417">
    <property type="entry name" value="P-loop_NTPase"/>
</dbReference>
<dbReference type="InterPro" id="IPR004161">
    <property type="entry name" value="EFTu-like_2"/>
</dbReference>
<dbReference type="InterPro" id="IPR003961">
    <property type="entry name" value="FN3_dom"/>
</dbReference>
<dbReference type="Gene3D" id="2.40.30.10">
    <property type="entry name" value="Translation factors"/>
    <property type="match status" value="2"/>
</dbReference>
<dbReference type="GO" id="GO:0005737">
    <property type="term" value="C:cytoplasm"/>
    <property type="evidence" value="ECO:0007669"/>
    <property type="project" value="UniProtKB-SubCell"/>
</dbReference>
<organism evidence="20 21">
    <name type="scientific">Tenebrio molitor</name>
    <name type="common">Yellow mealworm beetle</name>
    <dbReference type="NCBI Taxonomy" id="7067"/>
    <lineage>
        <taxon>Eukaryota</taxon>
        <taxon>Metazoa</taxon>
        <taxon>Ecdysozoa</taxon>
        <taxon>Arthropoda</taxon>
        <taxon>Hexapoda</taxon>
        <taxon>Insecta</taxon>
        <taxon>Pterygota</taxon>
        <taxon>Neoptera</taxon>
        <taxon>Endopterygota</taxon>
        <taxon>Coleoptera</taxon>
        <taxon>Polyphaga</taxon>
        <taxon>Cucujiformia</taxon>
        <taxon>Tenebrionidae</taxon>
        <taxon>Tenebrio</taxon>
    </lineage>
</organism>
<feature type="region of interest" description="Disordered" evidence="17">
    <location>
        <begin position="321"/>
        <end position="383"/>
    </location>
</feature>
<evidence type="ECO:0000256" key="10">
    <source>
        <dbReference type="ARBA" id="ARBA00022768"/>
    </source>
</evidence>
<dbReference type="PANTHER" id="PTHR46003">
    <property type="entry name" value="HOST CELL FACTOR"/>
    <property type="match status" value="1"/>
</dbReference>
<feature type="compositionally biased region" description="Basic and acidic residues" evidence="17">
    <location>
        <begin position="806"/>
        <end position="856"/>
    </location>
</feature>
<evidence type="ECO:0000256" key="17">
    <source>
        <dbReference type="SAM" id="MobiDB-lite"/>
    </source>
</evidence>
<evidence type="ECO:0000313" key="21">
    <source>
        <dbReference type="Proteomes" id="UP000719412"/>
    </source>
</evidence>
<proteinExistence type="inferred from homology"/>
<feature type="domain" description="Fibronectin type-III" evidence="18">
    <location>
        <begin position="3314"/>
        <end position="3424"/>
    </location>
</feature>